<protein>
    <submittedName>
        <fullName evidence="1">Putative signal peptide protein</fullName>
    </submittedName>
</protein>
<organism evidence="1 2">
    <name type="scientific">Puccinia sorghi</name>
    <dbReference type="NCBI Taxonomy" id="27349"/>
    <lineage>
        <taxon>Eukaryota</taxon>
        <taxon>Fungi</taxon>
        <taxon>Dikarya</taxon>
        <taxon>Basidiomycota</taxon>
        <taxon>Pucciniomycotina</taxon>
        <taxon>Pucciniomycetes</taxon>
        <taxon>Pucciniales</taxon>
        <taxon>Pucciniaceae</taxon>
        <taxon>Puccinia</taxon>
    </lineage>
</organism>
<dbReference type="VEuPathDB" id="FungiDB:VP01_462g5"/>
<reference evidence="1 2" key="1">
    <citation type="submission" date="2015-08" db="EMBL/GenBank/DDBJ databases">
        <title>Next Generation Sequencing and Analysis of the Genome of Puccinia sorghi L Schw, the Causal Agent of Maize Common Rust.</title>
        <authorList>
            <person name="Rochi L."/>
            <person name="Burguener G."/>
            <person name="Darino M."/>
            <person name="Turjanski A."/>
            <person name="Kreff E."/>
            <person name="Dieguez M.J."/>
            <person name="Sacco F."/>
        </authorList>
    </citation>
    <scope>NUCLEOTIDE SEQUENCE [LARGE SCALE GENOMIC DNA]</scope>
    <source>
        <strain evidence="1 2">RO10H11247</strain>
    </source>
</reference>
<evidence type="ECO:0000313" key="2">
    <source>
        <dbReference type="Proteomes" id="UP000037035"/>
    </source>
</evidence>
<gene>
    <name evidence="1" type="ORF">VP01_462g5</name>
</gene>
<keyword evidence="2" id="KW-1185">Reference proteome</keyword>
<dbReference type="Proteomes" id="UP000037035">
    <property type="component" value="Unassembled WGS sequence"/>
</dbReference>
<dbReference type="EMBL" id="LAVV01009757">
    <property type="protein sequence ID" value="KNZ50046.1"/>
    <property type="molecule type" value="Genomic_DNA"/>
</dbReference>
<evidence type="ECO:0000313" key="1">
    <source>
        <dbReference type="EMBL" id="KNZ50046.1"/>
    </source>
</evidence>
<accession>A0A0L6UNE5</accession>
<comment type="caution">
    <text evidence="1">The sequence shown here is derived from an EMBL/GenBank/DDBJ whole genome shotgun (WGS) entry which is preliminary data.</text>
</comment>
<sequence>MFWCSHCSVCTVTVHQTWLNYFWRMVGVLTEASWDFLHVNCRQLSKFFCSVSS</sequence>
<name>A0A0L6UNE5_9BASI</name>
<dbReference type="AlphaFoldDB" id="A0A0L6UNE5"/>
<proteinExistence type="predicted"/>